<gene>
    <name evidence="11" type="ORF">MOP44_25795</name>
</gene>
<feature type="transmembrane region" description="Helical" evidence="9">
    <location>
        <begin position="57"/>
        <end position="76"/>
    </location>
</feature>
<keyword evidence="12" id="KW-1185">Reference proteome</keyword>
<keyword evidence="3" id="KW-1003">Cell membrane</keyword>
<dbReference type="InterPro" id="IPR004563">
    <property type="entry name" value="Apolipo_AcylTrfase"/>
</dbReference>
<feature type="transmembrane region" description="Helical" evidence="9">
    <location>
        <begin position="116"/>
        <end position="132"/>
    </location>
</feature>
<evidence type="ECO:0000256" key="3">
    <source>
        <dbReference type="ARBA" id="ARBA00022475"/>
    </source>
</evidence>
<comment type="similarity">
    <text evidence="2">Belongs to the CN hydrolase family. Apolipoprotein N-acyltransferase subfamily.</text>
</comment>
<dbReference type="InterPro" id="IPR036526">
    <property type="entry name" value="C-N_Hydrolase_sf"/>
</dbReference>
<evidence type="ECO:0000259" key="10">
    <source>
        <dbReference type="PROSITE" id="PS50263"/>
    </source>
</evidence>
<dbReference type="Pfam" id="PF20154">
    <property type="entry name" value="LNT_N"/>
    <property type="match status" value="1"/>
</dbReference>
<evidence type="ECO:0000256" key="5">
    <source>
        <dbReference type="ARBA" id="ARBA00022692"/>
    </source>
</evidence>
<evidence type="ECO:0000256" key="4">
    <source>
        <dbReference type="ARBA" id="ARBA00022679"/>
    </source>
</evidence>
<evidence type="ECO:0000256" key="8">
    <source>
        <dbReference type="ARBA" id="ARBA00023315"/>
    </source>
</evidence>
<reference evidence="11" key="1">
    <citation type="submission" date="2021-04" db="EMBL/GenBank/DDBJ databases">
        <title>Phylogenetic analysis of Acidobacteriaceae.</title>
        <authorList>
            <person name="Qiu L."/>
            <person name="Zhang Q."/>
        </authorList>
    </citation>
    <scope>NUCLEOTIDE SEQUENCE</scope>
    <source>
        <strain evidence="11">DSM 25168</strain>
    </source>
</reference>
<keyword evidence="7 9" id="KW-0472">Membrane</keyword>
<organism evidence="11 12">
    <name type="scientific">Occallatibacter riparius</name>
    <dbReference type="NCBI Taxonomy" id="1002689"/>
    <lineage>
        <taxon>Bacteria</taxon>
        <taxon>Pseudomonadati</taxon>
        <taxon>Acidobacteriota</taxon>
        <taxon>Terriglobia</taxon>
        <taxon>Terriglobales</taxon>
        <taxon>Acidobacteriaceae</taxon>
        <taxon>Occallatibacter</taxon>
    </lineage>
</organism>
<dbReference type="PANTHER" id="PTHR38686">
    <property type="entry name" value="APOLIPOPROTEIN N-ACYLTRANSFERASE"/>
    <property type="match status" value="1"/>
</dbReference>
<dbReference type="Gene3D" id="3.60.110.10">
    <property type="entry name" value="Carbon-nitrogen hydrolase"/>
    <property type="match status" value="1"/>
</dbReference>
<feature type="transmembrane region" description="Helical" evidence="9">
    <location>
        <begin position="34"/>
        <end position="50"/>
    </location>
</feature>
<feature type="transmembrane region" description="Helical" evidence="9">
    <location>
        <begin position="12"/>
        <end position="28"/>
    </location>
</feature>
<feature type="transmembrane region" description="Helical" evidence="9">
    <location>
        <begin position="459"/>
        <end position="479"/>
    </location>
</feature>
<accession>A0A9J7BMU4</accession>
<dbReference type="Proteomes" id="UP001059380">
    <property type="component" value="Chromosome"/>
</dbReference>
<feature type="transmembrane region" description="Helical" evidence="9">
    <location>
        <begin position="82"/>
        <end position="104"/>
    </location>
</feature>
<keyword evidence="5 9" id="KW-0812">Transmembrane</keyword>
<dbReference type="PROSITE" id="PS50263">
    <property type="entry name" value="CN_HYDROLASE"/>
    <property type="match status" value="1"/>
</dbReference>
<keyword evidence="6 9" id="KW-1133">Transmembrane helix</keyword>
<name>A0A9J7BMU4_9BACT</name>
<dbReference type="InterPro" id="IPR003010">
    <property type="entry name" value="C-N_Hydrolase"/>
</dbReference>
<evidence type="ECO:0000256" key="9">
    <source>
        <dbReference type="SAM" id="Phobius"/>
    </source>
</evidence>
<evidence type="ECO:0000256" key="2">
    <source>
        <dbReference type="ARBA" id="ARBA00010065"/>
    </source>
</evidence>
<evidence type="ECO:0000256" key="7">
    <source>
        <dbReference type="ARBA" id="ARBA00023136"/>
    </source>
</evidence>
<keyword evidence="8" id="KW-0012">Acyltransferase</keyword>
<evidence type="ECO:0000256" key="1">
    <source>
        <dbReference type="ARBA" id="ARBA00004651"/>
    </source>
</evidence>
<feature type="domain" description="CN hydrolase" evidence="10">
    <location>
        <begin position="223"/>
        <end position="446"/>
    </location>
</feature>
<dbReference type="AlphaFoldDB" id="A0A9J7BMU4"/>
<dbReference type="Pfam" id="PF00795">
    <property type="entry name" value="CN_hydrolase"/>
    <property type="match status" value="1"/>
</dbReference>
<dbReference type="PANTHER" id="PTHR38686:SF1">
    <property type="entry name" value="APOLIPOPROTEIN N-ACYLTRANSFERASE"/>
    <property type="match status" value="1"/>
</dbReference>
<dbReference type="GO" id="GO:0016410">
    <property type="term" value="F:N-acyltransferase activity"/>
    <property type="evidence" value="ECO:0007669"/>
    <property type="project" value="InterPro"/>
</dbReference>
<dbReference type="KEGG" id="orp:MOP44_25795"/>
<dbReference type="EMBL" id="CP093313">
    <property type="protein sequence ID" value="UWZ83959.1"/>
    <property type="molecule type" value="Genomic_DNA"/>
</dbReference>
<dbReference type="GO" id="GO:0005886">
    <property type="term" value="C:plasma membrane"/>
    <property type="evidence" value="ECO:0007669"/>
    <property type="project" value="UniProtKB-SubCell"/>
</dbReference>
<comment type="subcellular location">
    <subcellularLocation>
        <location evidence="1">Cell membrane</location>
        <topology evidence="1">Multi-pass membrane protein</topology>
    </subcellularLocation>
</comment>
<sequence>MDWQANSLRRAIIILSAIALTATAYFASSGLHRVWWLVWLAPLPVLLIAPRLRGPQIFLVALTARALAGLNVWHYLRDVVQFPLSLLLLSILIPATYFGFAVVVYRGLLRKGNPSLAMLAFPVTMVAAEYLISLSQGTFFSAGYTQLGNLPILQLAALTGLWGISFVVNLLPAAVAALVSAPAALRIRMAAALALLYICVLSYGMVRLHSTPNASSSVIVGLVETHAGQNMLPTEPQASMALMQQYAAQVPPLAARGAQFVVFPEMSALVLDSASAQVDELFQRTAREAHVQVLLGILHATAHGTYNEGRLYSATGNIETIYRKHHLVPTWESRSTPGTTLSVLPQPAGTIGIEICRDMDYPELARRYANQQAGLLLVPAWDQGIDVDAAFHGHLSIMRSVEGGFTQVRDAKNGLLTVADSRGRILAETPTHSDGALVTMLATVPVHHDPTLYQKWGDWFAWLDLAALLALLACWLVGLKRHVHREHPHAAIA</sequence>
<proteinExistence type="inferred from homology"/>
<feature type="transmembrane region" description="Helical" evidence="9">
    <location>
        <begin position="152"/>
        <end position="175"/>
    </location>
</feature>
<dbReference type="RefSeq" id="WP_260793462.1">
    <property type="nucleotide sequence ID" value="NZ_CP093313.1"/>
</dbReference>
<dbReference type="InterPro" id="IPR045378">
    <property type="entry name" value="LNT_N"/>
</dbReference>
<evidence type="ECO:0000313" key="12">
    <source>
        <dbReference type="Proteomes" id="UP001059380"/>
    </source>
</evidence>
<protein>
    <recommendedName>
        <fullName evidence="10">CN hydrolase domain-containing protein</fullName>
    </recommendedName>
</protein>
<keyword evidence="4" id="KW-0808">Transferase</keyword>
<dbReference type="SUPFAM" id="SSF56317">
    <property type="entry name" value="Carbon-nitrogen hydrolase"/>
    <property type="match status" value="1"/>
</dbReference>
<dbReference type="GO" id="GO:0042158">
    <property type="term" value="P:lipoprotein biosynthetic process"/>
    <property type="evidence" value="ECO:0007669"/>
    <property type="project" value="InterPro"/>
</dbReference>
<evidence type="ECO:0000256" key="6">
    <source>
        <dbReference type="ARBA" id="ARBA00022989"/>
    </source>
</evidence>
<feature type="transmembrane region" description="Helical" evidence="9">
    <location>
        <begin position="187"/>
        <end position="206"/>
    </location>
</feature>
<evidence type="ECO:0000313" key="11">
    <source>
        <dbReference type="EMBL" id="UWZ83959.1"/>
    </source>
</evidence>